<gene>
    <name evidence="2" type="ORF">BSL78_16113</name>
</gene>
<feature type="region of interest" description="Disordered" evidence="1">
    <location>
        <begin position="362"/>
        <end position="391"/>
    </location>
</feature>
<proteinExistence type="predicted"/>
<name>A0A2G8KGA1_STIJA</name>
<organism evidence="2 3">
    <name type="scientific">Stichopus japonicus</name>
    <name type="common">Sea cucumber</name>
    <dbReference type="NCBI Taxonomy" id="307972"/>
    <lineage>
        <taxon>Eukaryota</taxon>
        <taxon>Metazoa</taxon>
        <taxon>Echinodermata</taxon>
        <taxon>Eleutherozoa</taxon>
        <taxon>Echinozoa</taxon>
        <taxon>Holothuroidea</taxon>
        <taxon>Aspidochirotacea</taxon>
        <taxon>Aspidochirotida</taxon>
        <taxon>Stichopodidae</taxon>
        <taxon>Apostichopus</taxon>
    </lineage>
</organism>
<dbReference type="AlphaFoldDB" id="A0A2G8KGA1"/>
<feature type="compositionally biased region" description="Polar residues" evidence="1">
    <location>
        <begin position="594"/>
        <end position="610"/>
    </location>
</feature>
<evidence type="ECO:0000256" key="1">
    <source>
        <dbReference type="SAM" id="MobiDB-lite"/>
    </source>
</evidence>
<feature type="compositionally biased region" description="Polar residues" evidence="1">
    <location>
        <begin position="379"/>
        <end position="391"/>
    </location>
</feature>
<comment type="caution">
    <text evidence="2">The sequence shown here is derived from an EMBL/GenBank/DDBJ whole genome shotgun (WGS) entry which is preliminary data.</text>
</comment>
<accession>A0A2G8KGA1</accession>
<dbReference type="Proteomes" id="UP000230750">
    <property type="component" value="Unassembled WGS sequence"/>
</dbReference>
<feature type="region of interest" description="Disordered" evidence="1">
    <location>
        <begin position="310"/>
        <end position="341"/>
    </location>
</feature>
<dbReference type="EMBL" id="MRZV01000607">
    <property type="protein sequence ID" value="PIK47023.1"/>
    <property type="molecule type" value="Genomic_DNA"/>
</dbReference>
<feature type="compositionally biased region" description="Low complexity" evidence="1">
    <location>
        <begin position="611"/>
        <end position="630"/>
    </location>
</feature>
<reference evidence="2 3" key="1">
    <citation type="journal article" date="2017" name="PLoS Biol.">
        <title>The sea cucumber genome provides insights into morphological evolution and visceral regeneration.</title>
        <authorList>
            <person name="Zhang X."/>
            <person name="Sun L."/>
            <person name="Yuan J."/>
            <person name="Sun Y."/>
            <person name="Gao Y."/>
            <person name="Zhang L."/>
            <person name="Li S."/>
            <person name="Dai H."/>
            <person name="Hamel J.F."/>
            <person name="Liu C."/>
            <person name="Yu Y."/>
            <person name="Liu S."/>
            <person name="Lin W."/>
            <person name="Guo K."/>
            <person name="Jin S."/>
            <person name="Xu P."/>
            <person name="Storey K.B."/>
            <person name="Huan P."/>
            <person name="Zhang T."/>
            <person name="Zhou Y."/>
            <person name="Zhang J."/>
            <person name="Lin C."/>
            <person name="Li X."/>
            <person name="Xing L."/>
            <person name="Huo D."/>
            <person name="Sun M."/>
            <person name="Wang L."/>
            <person name="Mercier A."/>
            <person name="Li F."/>
            <person name="Yang H."/>
            <person name="Xiang J."/>
        </authorList>
    </citation>
    <scope>NUCLEOTIDE SEQUENCE [LARGE SCALE GENOMIC DNA]</scope>
    <source>
        <strain evidence="2">Shaxun</strain>
        <tissue evidence="2">Muscle</tissue>
    </source>
</reference>
<sequence>MASKEGRTSIKCATCSLFRPGRTWDDHELCPMCRSCSRRDPCSICVTLTPANWAELMATRREKLQSKLTRLSPPPAPASEPEAPEGSVLEPVASGDGSPLVAVPVGSGNSTSSNAKSKGKRSNKGKGKAPRPKRTTRPEEGSTQLQSTGPQTTEPPDLWSTGPPELPVPADLSSEIQLTRDRGKRPAPQPTRPRSRSRSPHPRDPSPVQDESSQDSDSGYRRRGSYRPTGARDPPRGERPQADGNWLLSQLSAILQPLVAQMTPAQNAATTDASTAPQLPVRPLTLDQGRPPLTPMDHDLDALELVASETWSERGDEASVLDEYESQVDEAEDEEDEEQSVKGIDLPPDLIAKAIHIFTTRLGFEPPPNPKPTERTSKLRTTNEPSQSTTPCVPVDAVCFDRIEGLQAKKRWTAFPAKQDRALKIHDDTWKRIFKVPSITGEVRDRLRAEQALSSGYFREPLRKKAEQSAYDLDQASRVGMKFASTFMLAAELLMRHHQQLPEDKDQIPDREASQILWLLGPLARLIYDQFARMSVKLVESRRDNVLAAMRWPDGETRERLTHLPIANEDLFAGQFADAVQSEFTKRDSLAKTSFSRLNTRRPQGQNAPTRSFSGPRPVRSRGRSNAPSSGDRRGRSRRPSPPRNRQYRGAGWRPQGTVRSWNAPRQPAA</sequence>
<keyword evidence="3" id="KW-1185">Reference proteome</keyword>
<feature type="compositionally biased region" description="Acidic residues" evidence="1">
    <location>
        <begin position="319"/>
        <end position="338"/>
    </location>
</feature>
<feature type="compositionally biased region" description="Basic residues" evidence="1">
    <location>
        <begin position="117"/>
        <end position="135"/>
    </location>
</feature>
<protein>
    <submittedName>
        <fullName evidence="2">Uncharacterized protein</fullName>
    </submittedName>
</protein>
<evidence type="ECO:0000313" key="3">
    <source>
        <dbReference type="Proteomes" id="UP000230750"/>
    </source>
</evidence>
<feature type="region of interest" description="Disordered" evidence="1">
    <location>
        <begin position="594"/>
        <end position="670"/>
    </location>
</feature>
<evidence type="ECO:0000313" key="2">
    <source>
        <dbReference type="EMBL" id="PIK47023.1"/>
    </source>
</evidence>
<feature type="region of interest" description="Disordered" evidence="1">
    <location>
        <begin position="64"/>
        <end position="245"/>
    </location>
</feature>
<feature type="compositionally biased region" description="Polar residues" evidence="1">
    <location>
        <begin position="141"/>
        <end position="154"/>
    </location>
</feature>